<feature type="compositionally biased region" description="Basic and acidic residues" evidence="1">
    <location>
        <begin position="209"/>
        <end position="221"/>
    </location>
</feature>
<gene>
    <name evidence="2" type="ORF">BLS_007421</name>
    <name evidence="4" type="ORF">EG327_004846</name>
    <name evidence="3" type="ORF">EG328_003756</name>
</gene>
<feature type="compositionally biased region" description="Low complexity" evidence="1">
    <location>
        <begin position="388"/>
        <end position="399"/>
    </location>
</feature>
<name>A0A8H3U8M3_VENIN</name>
<feature type="region of interest" description="Disordered" evidence="1">
    <location>
        <begin position="584"/>
        <end position="623"/>
    </location>
</feature>
<feature type="region of interest" description="Disordered" evidence="1">
    <location>
        <begin position="707"/>
        <end position="730"/>
    </location>
</feature>
<feature type="compositionally biased region" description="Basic and acidic residues" evidence="1">
    <location>
        <begin position="235"/>
        <end position="268"/>
    </location>
</feature>
<feature type="compositionally biased region" description="Polar residues" evidence="1">
    <location>
        <begin position="434"/>
        <end position="444"/>
    </location>
</feature>
<proteinExistence type="predicted"/>
<feature type="compositionally biased region" description="Polar residues" evidence="1">
    <location>
        <begin position="507"/>
        <end position="527"/>
    </location>
</feature>
<dbReference type="Proteomes" id="UP000490939">
    <property type="component" value="Unassembled WGS sequence"/>
</dbReference>
<dbReference type="Pfam" id="PF20566">
    <property type="entry name" value="Eap1"/>
    <property type="match status" value="1"/>
</dbReference>
<dbReference type="Proteomes" id="UP000433883">
    <property type="component" value="Unassembled WGS sequence"/>
</dbReference>
<feature type="compositionally biased region" description="Basic and acidic residues" evidence="1">
    <location>
        <begin position="126"/>
        <end position="148"/>
    </location>
</feature>
<evidence type="ECO:0000313" key="2">
    <source>
        <dbReference type="EMBL" id="KAE9965747.1"/>
    </source>
</evidence>
<evidence type="ECO:0000256" key="1">
    <source>
        <dbReference type="SAM" id="MobiDB-lite"/>
    </source>
</evidence>
<feature type="region of interest" description="Disordered" evidence="1">
    <location>
        <begin position="647"/>
        <end position="669"/>
    </location>
</feature>
<feature type="compositionally biased region" description="Basic and acidic residues" evidence="1">
    <location>
        <begin position="98"/>
        <end position="108"/>
    </location>
</feature>
<sequence length="815" mass="90691">MAFIRYTVEELHKLRESPLVRRPDGLPAVEQWMEPVDQNGQRRKQQNGRVEEPSATPEGAAQRPLFTQRHSTRNSNSEDLVLGPPATAFASSARSKGRISDVHEKNVDRQNSATFGDDPSINERSGNLRDRVFGGRDNERTLRDRSDRNNPLGRRNTREGDGEGWTPVARPRRGSQADEGDRWQRLGDRKDKEGDGGEDANRRNGAGRGRFERSNWQRDNDQAIENDTPKTGARNWRERERERDRGDRGDRGEREWTRGNRMPDRVDENPEWMDSPAPKEGKKQAHTQEDFERWKETMKASNRASEEPEQPSAPAPAKENVKPTAIKLELADSIFNTWGTGLKPEPKKQTEEPLPGIGATQMSANAKQAKAAKASRFVGLFQKEDTPPAEVEPPQVTTPVPQPPNGTTKKTEDEEGFARILQMLGGTKIGAAPQQPSMAQNRQMINDLDFERKQDRTPVSSRPESAQLIEDLMSRVRGNKSRGPQTAPAESENAQQYFPSPPADYSRGQQHGRNDNITPRTNGMFSPPLQQHMNNIESRHLPDGNSRDILLSMIQQGRQQQEPEQFNFSGQRKQQVNMQHEGMLRPAPSAPPGLLDGPFPRREHEPDMQSLRKTTSRPQQHPPGFYEGFPDDPAIMSGNHPGLTRRNTTEQQHNGRLPMSNMGIPSQQAPSDPFRAGMNMPPLNNGPERNMGPPPGFGNLGGIRPPPGFQGPPPQQMPPHGVGHPGLRDPRGGPPGMFGPPGMQQVGMPPPGYQTFNGPPPPQQGMPNGPPPGFGVPRDHREFMMMQQAQSQGLGRMPDELMGRGGRGGMPPGYM</sequence>
<comment type="caution">
    <text evidence="2">The sequence shown here is derived from an EMBL/GenBank/DDBJ whole genome shotgun (WGS) entry which is preliminary data.</text>
</comment>
<feature type="compositionally biased region" description="Basic and acidic residues" evidence="1">
    <location>
        <begin position="277"/>
        <end position="298"/>
    </location>
</feature>
<protein>
    <submittedName>
        <fullName evidence="2">Uncharacterized protein</fullName>
    </submittedName>
</protein>
<evidence type="ECO:0000313" key="4">
    <source>
        <dbReference type="EMBL" id="KAE9984973.1"/>
    </source>
</evidence>
<dbReference type="EMBL" id="WNWS01000215">
    <property type="protein sequence ID" value="KAE9974583.1"/>
    <property type="molecule type" value="Genomic_DNA"/>
</dbReference>
<keyword evidence="7" id="KW-1185">Reference proteome</keyword>
<feature type="region of interest" description="Disordered" evidence="1">
    <location>
        <begin position="744"/>
        <end position="815"/>
    </location>
</feature>
<feature type="compositionally biased region" description="Pro residues" evidence="1">
    <location>
        <begin position="707"/>
        <end position="717"/>
    </location>
</feature>
<organism evidence="2 5">
    <name type="scientific">Venturia inaequalis</name>
    <name type="common">Apple scab fungus</name>
    <dbReference type="NCBI Taxonomy" id="5025"/>
    <lineage>
        <taxon>Eukaryota</taxon>
        <taxon>Fungi</taxon>
        <taxon>Dikarya</taxon>
        <taxon>Ascomycota</taxon>
        <taxon>Pezizomycotina</taxon>
        <taxon>Dothideomycetes</taxon>
        <taxon>Pleosporomycetidae</taxon>
        <taxon>Venturiales</taxon>
        <taxon>Venturiaceae</taxon>
        <taxon>Venturia</taxon>
    </lineage>
</organism>
<dbReference type="Proteomes" id="UP000447873">
    <property type="component" value="Unassembled WGS sequence"/>
</dbReference>
<evidence type="ECO:0000313" key="6">
    <source>
        <dbReference type="Proteomes" id="UP000447873"/>
    </source>
</evidence>
<feature type="region of interest" description="Disordered" evidence="1">
    <location>
        <begin position="337"/>
        <end position="370"/>
    </location>
</feature>
<dbReference type="AlphaFoldDB" id="A0A8H3U8M3"/>
<dbReference type="EMBL" id="WNWQ01000581">
    <property type="protein sequence ID" value="KAE9965747.1"/>
    <property type="molecule type" value="Genomic_DNA"/>
</dbReference>
<feature type="compositionally biased region" description="Basic and acidic residues" evidence="1">
    <location>
        <begin position="175"/>
        <end position="202"/>
    </location>
</feature>
<evidence type="ECO:0000313" key="3">
    <source>
        <dbReference type="EMBL" id="KAE9974583.1"/>
    </source>
</evidence>
<accession>A0A8H3U8M3</accession>
<feature type="compositionally biased region" description="Pro residues" evidence="1">
    <location>
        <begin position="748"/>
        <end position="774"/>
    </location>
</feature>
<feature type="region of interest" description="Disordered" evidence="1">
    <location>
        <begin position="384"/>
        <end position="527"/>
    </location>
</feature>
<reference evidence="2 5" key="1">
    <citation type="submission" date="2019-11" db="EMBL/GenBank/DDBJ databases">
        <title>Venturia inaequalis Genome Resource.</title>
        <authorList>
            <person name="Lichtner F.J."/>
        </authorList>
    </citation>
    <scope>NUCLEOTIDE SEQUENCE [LARGE SCALE GENOMIC DNA]</scope>
    <source>
        <strain evidence="3 6">120213</strain>
        <strain evidence="2">Bline_iso_100314</strain>
        <strain evidence="4 7">DMI_063113</strain>
    </source>
</reference>
<evidence type="ECO:0000313" key="7">
    <source>
        <dbReference type="Proteomes" id="UP000490939"/>
    </source>
</evidence>
<feature type="compositionally biased region" description="Gly residues" evidence="1">
    <location>
        <begin position="803"/>
        <end position="815"/>
    </location>
</feature>
<feature type="region of interest" description="Disordered" evidence="1">
    <location>
        <begin position="19"/>
        <end position="322"/>
    </location>
</feature>
<dbReference type="InterPro" id="IPR046784">
    <property type="entry name" value="Eap1"/>
</dbReference>
<dbReference type="EMBL" id="WNWR01000285">
    <property type="protein sequence ID" value="KAE9984973.1"/>
    <property type="molecule type" value="Genomic_DNA"/>
</dbReference>
<dbReference type="OrthoDB" id="2504266at2759"/>
<evidence type="ECO:0000313" key="5">
    <source>
        <dbReference type="Proteomes" id="UP000433883"/>
    </source>
</evidence>